<dbReference type="RefSeq" id="WP_027123301.1">
    <property type="nucleotide sequence ID" value="NZ_CP103423.1"/>
</dbReference>
<sequence length="280" mass="32839">MKNKLVKKVMPLLFISFFNLISCANYSNQFYLNSLVSNDDSVASPSTNNEKNIHNSIINNLLSMAFKNNQEKILDYKNSQNKNSKSLFNQYNNISKLFFASENKKEFAQQQQDFFTKNWYFILNNLDKFQFNFVEFVTSDLSKNYSTSEEYKQKVKIKELNNKYEPFTFENTYLESLREGVESAELGDSLVYYIRKNKLVFRVLINNLRAQGNEPEVLLKPLNWNFSESKANIISPLLISNVVHQLFIHNYPSGKDEFEIEMVEKQKYGSPVFVFPTLKE</sequence>
<dbReference type="EMBL" id="CP103423">
    <property type="protein sequence ID" value="UWD34577.1"/>
    <property type="molecule type" value="Genomic_DNA"/>
</dbReference>
<evidence type="ECO:0008006" key="4">
    <source>
        <dbReference type="Google" id="ProtNLM"/>
    </source>
</evidence>
<keyword evidence="3" id="KW-1185">Reference proteome</keyword>
<organism evidence="2 3">
    <name type="scientific">Mesomycoplasma molare</name>
    <dbReference type="NCBI Taxonomy" id="171288"/>
    <lineage>
        <taxon>Bacteria</taxon>
        <taxon>Bacillati</taxon>
        <taxon>Mycoplasmatota</taxon>
        <taxon>Mycoplasmoidales</taxon>
        <taxon>Metamycoplasmataceae</taxon>
        <taxon>Mesomycoplasma</taxon>
    </lineage>
</organism>
<feature type="signal peptide" evidence="1">
    <location>
        <begin position="1"/>
        <end position="24"/>
    </location>
</feature>
<keyword evidence="1" id="KW-0732">Signal</keyword>
<reference evidence="2" key="1">
    <citation type="submission" date="2022-08" db="EMBL/GenBank/DDBJ databases">
        <title>Complete genome sequence of Mycoplasma molare type strain H 542.</title>
        <authorList>
            <person name="Spergser J."/>
        </authorList>
    </citation>
    <scope>NUCLEOTIDE SEQUENCE</scope>
    <source>
        <strain evidence="2">H 542</strain>
    </source>
</reference>
<evidence type="ECO:0000313" key="3">
    <source>
        <dbReference type="Proteomes" id="UP001058364"/>
    </source>
</evidence>
<proteinExistence type="predicted"/>
<evidence type="ECO:0000313" key="2">
    <source>
        <dbReference type="EMBL" id="UWD34577.1"/>
    </source>
</evidence>
<protein>
    <recommendedName>
        <fullName evidence="4">Lipoprotein</fullName>
    </recommendedName>
</protein>
<evidence type="ECO:0000256" key="1">
    <source>
        <dbReference type="SAM" id="SignalP"/>
    </source>
</evidence>
<dbReference type="Proteomes" id="UP001058364">
    <property type="component" value="Chromosome"/>
</dbReference>
<feature type="chain" id="PRO_5046525841" description="Lipoprotein" evidence="1">
    <location>
        <begin position="25"/>
        <end position="280"/>
    </location>
</feature>
<dbReference type="NCBIfam" id="TIGR04313">
    <property type="entry name" value="aro_clust_Mycop"/>
    <property type="match status" value="1"/>
</dbReference>
<name>A0ABY5TVA9_9BACT</name>
<dbReference type="InterPro" id="IPR027593">
    <property type="entry name" value="Aro_clust"/>
</dbReference>
<accession>A0ABY5TVA9</accession>
<gene>
    <name evidence="2" type="ORF">NX772_01980</name>
</gene>